<dbReference type="EMBL" id="GBXM01058496">
    <property type="protein sequence ID" value="JAH50081.1"/>
    <property type="molecule type" value="Transcribed_RNA"/>
</dbReference>
<reference evidence="1" key="1">
    <citation type="submission" date="2014-11" db="EMBL/GenBank/DDBJ databases">
        <authorList>
            <person name="Amaro Gonzalez C."/>
        </authorList>
    </citation>
    <scope>NUCLEOTIDE SEQUENCE</scope>
</reference>
<reference evidence="1" key="2">
    <citation type="journal article" date="2015" name="Fish Shellfish Immunol.">
        <title>Early steps in the European eel (Anguilla anguilla)-Vibrio vulnificus interaction in the gills: Role of the RtxA13 toxin.</title>
        <authorList>
            <person name="Callol A."/>
            <person name="Pajuelo D."/>
            <person name="Ebbesson L."/>
            <person name="Teles M."/>
            <person name="MacKenzie S."/>
            <person name="Amaro C."/>
        </authorList>
    </citation>
    <scope>NUCLEOTIDE SEQUENCE</scope>
</reference>
<dbReference type="AlphaFoldDB" id="A0A0E9T8W7"/>
<evidence type="ECO:0000313" key="1">
    <source>
        <dbReference type="EMBL" id="JAH50081.1"/>
    </source>
</evidence>
<accession>A0A0E9T8W7</accession>
<organism evidence="1">
    <name type="scientific">Anguilla anguilla</name>
    <name type="common">European freshwater eel</name>
    <name type="synonym">Muraena anguilla</name>
    <dbReference type="NCBI Taxonomy" id="7936"/>
    <lineage>
        <taxon>Eukaryota</taxon>
        <taxon>Metazoa</taxon>
        <taxon>Chordata</taxon>
        <taxon>Craniata</taxon>
        <taxon>Vertebrata</taxon>
        <taxon>Euteleostomi</taxon>
        <taxon>Actinopterygii</taxon>
        <taxon>Neopterygii</taxon>
        <taxon>Teleostei</taxon>
        <taxon>Anguilliformes</taxon>
        <taxon>Anguillidae</taxon>
        <taxon>Anguilla</taxon>
    </lineage>
</organism>
<protein>
    <submittedName>
        <fullName evidence="1">Uncharacterized protein</fullName>
    </submittedName>
</protein>
<sequence length="28" mass="3320">MTLSKIGRIESFRSWRPGNLDFYFDGIL</sequence>
<proteinExistence type="predicted"/>
<name>A0A0E9T8W7_ANGAN</name>